<dbReference type="GO" id="GO:0003899">
    <property type="term" value="F:DNA-directed RNA polymerase activity"/>
    <property type="evidence" value="ECO:0007669"/>
    <property type="project" value="UniProtKB-EC"/>
</dbReference>
<comment type="similarity">
    <text evidence="1 6">Belongs to the RpoE family.</text>
</comment>
<accession>A0ABY6Z1X2</accession>
<evidence type="ECO:0000256" key="3">
    <source>
        <dbReference type="ARBA" id="ARBA00022679"/>
    </source>
</evidence>
<dbReference type="RefSeq" id="WP_268044289.1">
    <property type="nucleotide sequence ID" value="NZ_CP104064.1"/>
</dbReference>
<dbReference type="Gene3D" id="1.10.10.1250">
    <property type="entry name" value="RNA polymerase, subunit delta, N-terminal domain"/>
    <property type="match status" value="1"/>
</dbReference>
<evidence type="ECO:0000313" key="10">
    <source>
        <dbReference type="Proteomes" id="UP001164803"/>
    </source>
</evidence>
<dbReference type="Proteomes" id="UP001164803">
    <property type="component" value="Chromosome"/>
</dbReference>
<evidence type="ECO:0000256" key="5">
    <source>
        <dbReference type="ARBA" id="ARBA00023163"/>
    </source>
</evidence>
<evidence type="ECO:0000256" key="1">
    <source>
        <dbReference type="ARBA" id="ARBA00009828"/>
    </source>
</evidence>
<name>A0ABY6Z1X2_9BACL</name>
<proteinExistence type="inferred from homology"/>
<evidence type="ECO:0000259" key="8">
    <source>
        <dbReference type="PROSITE" id="PS51913"/>
    </source>
</evidence>
<keyword evidence="4 6" id="KW-0548">Nucleotidyltransferase</keyword>
<evidence type="ECO:0000256" key="2">
    <source>
        <dbReference type="ARBA" id="ARBA00022478"/>
    </source>
</evidence>
<dbReference type="NCBIfam" id="TIGR04567">
    <property type="entry name" value="RNAP_delt_lowGC"/>
    <property type="match status" value="1"/>
</dbReference>
<protein>
    <recommendedName>
        <fullName evidence="6">Probable DNA-directed RNA polymerase subunit delta</fullName>
    </recommendedName>
    <alternativeName>
        <fullName evidence="6">RNAP delta factor</fullName>
    </alternativeName>
</protein>
<keyword evidence="5 6" id="KW-0804">Transcription</keyword>
<comment type="function">
    <text evidence="6">Participates in both the initiation and recycling phases of transcription. In the presence of the delta subunit, RNAP displays an increased specificity of transcription, a decreased affinity for nucleic acids, and an increased efficiency of RNA synthesis because of enhanced recycling.</text>
</comment>
<dbReference type="HAMAP" id="MF_00357">
    <property type="entry name" value="RNApol_bact_RpoE"/>
    <property type="match status" value="1"/>
</dbReference>
<reference evidence="9" key="1">
    <citation type="submission" date="2022-08" db="EMBL/GenBank/DDBJ databases">
        <title>Alicyclobacillus dauci DSM2870, complete genome.</title>
        <authorList>
            <person name="Wang Q."/>
            <person name="Cai R."/>
            <person name="Wang Z."/>
        </authorList>
    </citation>
    <scope>NUCLEOTIDE SEQUENCE</scope>
    <source>
        <strain evidence="9">DSM 28700</strain>
    </source>
</reference>
<keyword evidence="3 6" id="KW-0808">Transferase</keyword>
<comment type="subunit">
    <text evidence="6">RNAP is composed of a core of 2 alpha, a beta and a beta' subunits. The core is associated with a delta subunit and one of several sigma factors.</text>
</comment>
<dbReference type="EMBL" id="CP104064">
    <property type="protein sequence ID" value="WAH36889.1"/>
    <property type="molecule type" value="Genomic_DNA"/>
</dbReference>
<evidence type="ECO:0000256" key="4">
    <source>
        <dbReference type="ARBA" id="ARBA00022695"/>
    </source>
</evidence>
<dbReference type="PROSITE" id="PS51913">
    <property type="entry name" value="HTH_HARE"/>
    <property type="match status" value="1"/>
</dbReference>
<dbReference type="InterPro" id="IPR029757">
    <property type="entry name" value="RpoE"/>
</dbReference>
<dbReference type="Pfam" id="PF05066">
    <property type="entry name" value="HARE-HTH"/>
    <property type="match status" value="1"/>
</dbReference>
<dbReference type="InterPro" id="IPR038087">
    <property type="entry name" value="RNAP_delta_N_dom_sf"/>
</dbReference>
<evidence type="ECO:0000256" key="6">
    <source>
        <dbReference type="HAMAP-Rule" id="MF_00357"/>
    </source>
</evidence>
<feature type="region of interest" description="Disordered" evidence="7">
    <location>
        <begin position="119"/>
        <end position="181"/>
    </location>
</feature>
<sequence length="181" mass="21091">MAVTLTRPDHEIQQMPLVELAYEILKVKKEPLYFRDIMKEIQELRNLSEEEVNEVIARVFTEINIDGRFICIGQNVWGLNRWYPTDKVADRLSGKKFVRKTGDAFGDDDDDDEEYEDVDVAELDDNDFVTPPSDDEDEVDFDAASEDEEEAVADEDYVDDDEDAEEDTLYEEEDEEEEEED</sequence>
<feature type="domain" description="HTH HARE-type" evidence="8">
    <location>
        <begin position="15"/>
        <end position="82"/>
    </location>
</feature>
<keyword evidence="2 6" id="KW-0240">DNA-directed RNA polymerase</keyword>
<keyword evidence="10" id="KW-1185">Reference proteome</keyword>
<dbReference type="GO" id="GO:0000428">
    <property type="term" value="C:DNA-directed RNA polymerase complex"/>
    <property type="evidence" value="ECO:0007669"/>
    <property type="project" value="UniProtKB-KW"/>
</dbReference>
<evidence type="ECO:0000313" key="9">
    <source>
        <dbReference type="EMBL" id="WAH36889.1"/>
    </source>
</evidence>
<organism evidence="9 10">
    <name type="scientific">Alicyclobacillus dauci</name>
    <dbReference type="NCBI Taxonomy" id="1475485"/>
    <lineage>
        <taxon>Bacteria</taxon>
        <taxon>Bacillati</taxon>
        <taxon>Bacillota</taxon>
        <taxon>Bacilli</taxon>
        <taxon>Bacillales</taxon>
        <taxon>Alicyclobacillaceae</taxon>
        <taxon>Alicyclobacillus</taxon>
    </lineage>
</organism>
<evidence type="ECO:0000256" key="7">
    <source>
        <dbReference type="SAM" id="MobiDB-lite"/>
    </source>
</evidence>
<dbReference type="InterPro" id="IPR007759">
    <property type="entry name" value="Asxl_HARE-HTH"/>
</dbReference>
<gene>
    <name evidence="6 9" type="primary">rpoE</name>
    <name evidence="9" type="ORF">NZD86_22445</name>
</gene>